<dbReference type="PROSITE" id="PS51482">
    <property type="entry name" value="DEGV"/>
    <property type="match status" value="1"/>
</dbReference>
<reference evidence="2" key="2">
    <citation type="journal article" date="2021" name="PeerJ">
        <title>Extensive microbial diversity within the chicken gut microbiome revealed by metagenomics and culture.</title>
        <authorList>
            <person name="Gilroy R."/>
            <person name="Ravi A."/>
            <person name="Getino M."/>
            <person name="Pursley I."/>
            <person name="Horton D.L."/>
            <person name="Alikhan N.F."/>
            <person name="Baker D."/>
            <person name="Gharbi K."/>
            <person name="Hall N."/>
            <person name="Watson M."/>
            <person name="Adriaenssens E.M."/>
            <person name="Foster-Nyarko E."/>
            <person name="Jarju S."/>
            <person name="Secka A."/>
            <person name="Antonio M."/>
            <person name="Oren A."/>
            <person name="Chaudhuri R.R."/>
            <person name="La Ragione R."/>
            <person name="Hildebrand F."/>
            <person name="Pallen M.J."/>
        </authorList>
    </citation>
    <scope>NUCLEOTIDE SEQUENCE</scope>
    <source>
        <strain evidence="2">ChiHecec3B27-6122</strain>
    </source>
</reference>
<feature type="non-terminal residue" evidence="2">
    <location>
        <position position="177"/>
    </location>
</feature>
<dbReference type="Gene3D" id="3.40.50.10170">
    <property type="match status" value="1"/>
</dbReference>
<keyword evidence="1" id="KW-0446">Lipid-binding</keyword>
<dbReference type="NCBIfam" id="TIGR00762">
    <property type="entry name" value="DegV"/>
    <property type="match status" value="1"/>
</dbReference>
<organism evidence="2 3">
    <name type="scientific">Candidatus Scatomorpha pullistercoris</name>
    <dbReference type="NCBI Taxonomy" id="2840929"/>
    <lineage>
        <taxon>Bacteria</taxon>
        <taxon>Bacillati</taxon>
        <taxon>Bacillota</taxon>
        <taxon>Clostridia</taxon>
        <taxon>Eubacteriales</taxon>
        <taxon>Candidatus Scatomorpha</taxon>
    </lineage>
</organism>
<dbReference type="Pfam" id="PF02645">
    <property type="entry name" value="DegV"/>
    <property type="match status" value="1"/>
</dbReference>
<evidence type="ECO:0000256" key="1">
    <source>
        <dbReference type="ARBA" id="ARBA00023121"/>
    </source>
</evidence>
<gene>
    <name evidence="2" type="ORF">IAD42_01740</name>
</gene>
<dbReference type="GO" id="GO:0008289">
    <property type="term" value="F:lipid binding"/>
    <property type="evidence" value="ECO:0007669"/>
    <property type="project" value="UniProtKB-KW"/>
</dbReference>
<dbReference type="PANTHER" id="PTHR33434">
    <property type="entry name" value="DEGV DOMAIN-CONTAINING PROTEIN DR_1986-RELATED"/>
    <property type="match status" value="1"/>
</dbReference>
<accession>A0A9D1G3X5</accession>
<evidence type="ECO:0000313" key="2">
    <source>
        <dbReference type="EMBL" id="HIS96676.1"/>
    </source>
</evidence>
<dbReference type="PANTHER" id="PTHR33434:SF2">
    <property type="entry name" value="FATTY ACID-BINDING PROTEIN TM_1468"/>
    <property type="match status" value="1"/>
</dbReference>
<dbReference type="SUPFAM" id="SSF82549">
    <property type="entry name" value="DAK1/DegV-like"/>
    <property type="match status" value="1"/>
</dbReference>
<dbReference type="EMBL" id="DVJS01000039">
    <property type="protein sequence ID" value="HIS96676.1"/>
    <property type="molecule type" value="Genomic_DNA"/>
</dbReference>
<protein>
    <submittedName>
        <fullName evidence="2">DegV family EDD domain-containing protein</fullName>
    </submittedName>
</protein>
<name>A0A9D1G3X5_9FIRM</name>
<dbReference type="InterPro" id="IPR003797">
    <property type="entry name" value="DegV"/>
</dbReference>
<evidence type="ECO:0000313" key="3">
    <source>
        <dbReference type="Proteomes" id="UP000886876"/>
    </source>
</evidence>
<reference evidence="2" key="1">
    <citation type="submission" date="2020-10" db="EMBL/GenBank/DDBJ databases">
        <authorList>
            <person name="Gilroy R."/>
        </authorList>
    </citation>
    <scope>NUCLEOTIDE SEQUENCE</scope>
    <source>
        <strain evidence="2">ChiHecec3B27-6122</strain>
    </source>
</reference>
<dbReference type="Proteomes" id="UP000886876">
    <property type="component" value="Unassembled WGS sequence"/>
</dbReference>
<dbReference type="InterPro" id="IPR050270">
    <property type="entry name" value="DegV_domain_contain"/>
</dbReference>
<comment type="caution">
    <text evidence="2">The sequence shown here is derived from an EMBL/GenBank/DDBJ whole genome shotgun (WGS) entry which is preliminary data.</text>
</comment>
<proteinExistence type="predicted"/>
<dbReference type="AlphaFoldDB" id="A0A9D1G3X5"/>
<sequence>MADYIKYQITADSGCDLSLEKCEERGVLPYKMPFTMDGVPMTDGMTEESFRQFYDLMRAGGIARTSQINPDEFTQFWRPLAEAGVPVLHISLAAAISGSCNNARIAAQSLMEEHPGWTCRVVDSANASAGFGLVVLRAADNRDKGMALEENARELESIVHNVNSIFTTNDLTYLYRG</sequence>